<dbReference type="Gene3D" id="3.40.50.300">
    <property type="entry name" value="P-loop containing nucleotide triphosphate hydrolases"/>
    <property type="match status" value="2"/>
</dbReference>
<dbReference type="EMBL" id="LKHV02000001">
    <property type="protein sequence ID" value="MCS5707392.1"/>
    <property type="molecule type" value="Genomic_DNA"/>
</dbReference>
<dbReference type="PATRIC" id="fig|1590042.3.peg.2244"/>
<dbReference type="GO" id="GO:0016787">
    <property type="term" value="F:hydrolase activity"/>
    <property type="evidence" value="ECO:0007669"/>
    <property type="project" value="UniProtKB-KW"/>
</dbReference>
<feature type="compositionally biased region" description="Basic and acidic residues" evidence="12">
    <location>
        <begin position="480"/>
        <end position="513"/>
    </location>
</feature>
<dbReference type="InterPro" id="IPR011545">
    <property type="entry name" value="DEAD/DEAH_box_helicase_dom"/>
</dbReference>
<dbReference type="InterPro" id="IPR050079">
    <property type="entry name" value="DEAD_box_RNA_helicase"/>
</dbReference>
<feature type="short sequence motif" description="Q motif" evidence="10">
    <location>
        <begin position="1"/>
        <end position="29"/>
    </location>
</feature>
<evidence type="ECO:0000256" key="12">
    <source>
        <dbReference type="SAM" id="MobiDB-lite"/>
    </source>
</evidence>
<dbReference type="PROSITE" id="PS51192">
    <property type="entry name" value="HELICASE_ATP_BIND_1"/>
    <property type="match status" value="1"/>
</dbReference>
<feature type="compositionally biased region" description="Basic and acidic residues" evidence="12">
    <location>
        <begin position="569"/>
        <end position="597"/>
    </location>
</feature>
<dbReference type="OrthoDB" id="9805696at2"/>
<keyword evidence="6 11" id="KW-0067">ATP-binding</keyword>
<evidence type="ECO:0000259" key="13">
    <source>
        <dbReference type="PROSITE" id="PS51192"/>
    </source>
</evidence>
<reference evidence="17" key="3">
    <citation type="submission" date="2021-06" db="EMBL/GenBank/DDBJ databases">
        <title>Genomic Description and Analysis of Intracellular Bacteria, Candidatus Berkiella cookevillensis and Candidatus Berkiella aquae.</title>
        <authorList>
            <person name="Kidane D.T."/>
            <person name="Mehari Y.T."/>
            <person name="Rice F.C."/>
            <person name="Arivett B.A."/>
            <person name="Farone A.L."/>
            <person name="Berk S.G."/>
            <person name="Farone M.B."/>
        </authorList>
    </citation>
    <scope>NUCLEOTIDE SEQUENCE</scope>
    <source>
        <strain evidence="17">CC99</strain>
    </source>
</reference>
<dbReference type="SMART" id="SM00490">
    <property type="entry name" value="HELICc"/>
    <property type="match status" value="1"/>
</dbReference>
<evidence type="ECO:0000256" key="11">
    <source>
        <dbReference type="RuleBase" id="RU000492"/>
    </source>
</evidence>
<sequence>MTFKSLGLIEAILLAVEEKGYQTPSPIQAQTIPAILQGKDVMASAQTGTGKTAGFVLPILQKLSKLPPVKPRYIRTLILAPTRELAAQIEESTFAYGKNLKLKSAAVFGGVKINPQIQALERGVDILIATPGRLMDLYEQNAVKFNELSVLVLDEADRMLDMGFIKDIRRVLSLLPKNRQNLLFSATFSNDIFALAKGLLHNPIEINVAPRNTTAKGISQVVYPVDKMRKAELLSHLIQTKQWYQALIFCRTKHGANKLVKSLHLDGIEALAIHGNKSQAQRTKALAEFKQGKIQILVATDIAARGLDIDQLPFVVNFDLPNIPEDYVHRIGRTGRAGAEGQAISLVSADEIKQLLDIERLIKAKIQRQEIDSFEPRHNLPSPAEKSHHHTKPVRRTGGNAQRPQERRSHSSSTERTGSGNRGRSSEQPSSAPFRARQEDNRAKPARSFERRAESGFKPREEKPTRGRNFEQGSGAPFRARQEDNRARPARNFERRAESGFKAREEKPTRGRSFEQGSGAPFRARQEDNRARPARNFERRAETGFKSREEKAGQGRGFEQGSRAPFKKRNTENPNERTRESSRQRKKLAREEYGHEE</sequence>
<evidence type="ECO:0000256" key="4">
    <source>
        <dbReference type="ARBA" id="ARBA00022801"/>
    </source>
</evidence>
<feature type="region of interest" description="Disordered" evidence="12">
    <location>
        <begin position="373"/>
        <end position="597"/>
    </location>
</feature>
<feature type="domain" description="Helicase ATP-binding" evidence="13">
    <location>
        <begin position="32"/>
        <end position="206"/>
    </location>
</feature>
<evidence type="ECO:0000313" key="16">
    <source>
        <dbReference type="EMBL" id="KRG17592.1"/>
    </source>
</evidence>
<feature type="compositionally biased region" description="Polar residues" evidence="12">
    <location>
        <begin position="422"/>
        <end position="431"/>
    </location>
</feature>
<evidence type="ECO:0000256" key="7">
    <source>
        <dbReference type="ARBA" id="ARBA00038437"/>
    </source>
</evidence>
<evidence type="ECO:0000259" key="14">
    <source>
        <dbReference type="PROSITE" id="PS51194"/>
    </source>
</evidence>
<dbReference type="EC" id="3.6.4.13" evidence="1"/>
<dbReference type="CDD" id="cd18787">
    <property type="entry name" value="SF2_C_DEAD"/>
    <property type="match status" value="1"/>
</dbReference>
<evidence type="ECO:0000256" key="8">
    <source>
        <dbReference type="ARBA" id="ARBA00047984"/>
    </source>
</evidence>
<evidence type="ECO:0000256" key="6">
    <source>
        <dbReference type="ARBA" id="ARBA00022840"/>
    </source>
</evidence>
<dbReference type="InterPro" id="IPR014001">
    <property type="entry name" value="Helicase_ATP-bd"/>
</dbReference>
<dbReference type="PROSITE" id="PS00039">
    <property type="entry name" value="DEAD_ATP_HELICASE"/>
    <property type="match status" value="1"/>
</dbReference>
<organism evidence="16">
    <name type="scientific">Candidatus Berkiella cookevillensis</name>
    <dbReference type="NCBI Taxonomy" id="437022"/>
    <lineage>
        <taxon>Bacteria</taxon>
        <taxon>Pseudomonadati</taxon>
        <taxon>Pseudomonadota</taxon>
        <taxon>Gammaproteobacteria</taxon>
        <taxon>Candidatus Berkiellales</taxon>
        <taxon>Candidatus Berkiellaceae</taxon>
        <taxon>Candidatus Berkiella</taxon>
    </lineage>
</organism>
<gene>
    <name evidence="16" type="primary">rhlE</name>
    <name evidence="17" type="ORF">CC99x_000595</name>
    <name evidence="16" type="ORF">CC99x_02191</name>
</gene>
<keyword evidence="5 11" id="KW-0347">Helicase</keyword>
<dbReference type="GO" id="GO:0003676">
    <property type="term" value="F:nucleic acid binding"/>
    <property type="evidence" value="ECO:0007669"/>
    <property type="project" value="InterPro"/>
</dbReference>
<comment type="catalytic activity">
    <reaction evidence="8">
        <text>ATP + H2O = ADP + phosphate + H(+)</text>
        <dbReference type="Rhea" id="RHEA:13065"/>
        <dbReference type="ChEBI" id="CHEBI:15377"/>
        <dbReference type="ChEBI" id="CHEBI:15378"/>
        <dbReference type="ChEBI" id="CHEBI:30616"/>
        <dbReference type="ChEBI" id="CHEBI:43474"/>
        <dbReference type="ChEBI" id="CHEBI:456216"/>
        <dbReference type="EC" id="3.6.4.13"/>
    </reaction>
</comment>
<dbReference type="STRING" id="437022.CC99x_02191"/>
<feature type="compositionally biased region" description="Basic and acidic residues" evidence="12">
    <location>
        <begin position="436"/>
        <end position="469"/>
    </location>
</feature>
<evidence type="ECO:0000256" key="1">
    <source>
        <dbReference type="ARBA" id="ARBA00012552"/>
    </source>
</evidence>
<dbReference type="Proteomes" id="UP000051494">
    <property type="component" value="Unassembled WGS sequence"/>
</dbReference>
<dbReference type="InterPro" id="IPR001650">
    <property type="entry name" value="Helicase_C-like"/>
</dbReference>
<reference evidence="17" key="2">
    <citation type="journal article" date="2016" name="Genome Announc.">
        <title>Draft Genome Sequences of Two Novel Amoeba-Resistant Intranuclear Bacteria, 'Candidatus Berkiella cookevillensis' and 'Candidatus Berkiella aquae'.</title>
        <authorList>
            <person name="Mehari Y.T."/>
            <person name="Arivett B.A."/>
            <person name="Farone A.L."/>
            <person name="Gunderson J.H."/>
            <person name="Farone M.B."/>
        </authorList>
    </citation>
    <scope>NUCLEOTIDE SEQUENCE</scope>
    <source>
        <strain evidence="17">CC99</strain>
    </source>
</reference>
<dbReference type="PANTHER" id="PTHR47959:SF13">
    <property type="entry name" value="ATP-DEPENDENT RNA HELICASE RHLE"/>
    <property type="match status" value="1"/>
</dbReference>
<dbReference type="PANTHER" id="PTHR47959">
    <property type="entry name" value="ATP-DEPENDENT RNA HELICASE RHLE-RELATED"/>
    <property type="match status" value="1"/>
</dbReference>
<dbReference type="AlphaFoldDB" id="A0A0Q9YNI1"/>
<comment type="caution">
    <text evidence="16">The sequence shown here is derived from an EMBL/GenBank/DDBJ whole genome shotgun (WGS) entry which is preliminary data.</text>
</comment>
<dbReference type="Pfam" id="PF00270">
    <property type="entry name" value="DEAD"/>
    <property type="match status" value="1"/>
</dbReference>
<feature type="compositionally biased region" description="Basic and acidic residues" evidence="12">
    <location>
        <begin position="524"/>
        <end position="553"/>
    </location>
</feature>
<dbReference type="GO" id="GO:0005524">
    <property type="term" value="F:ATP binding"/>
    <property type="evidence" value="ECO:0007669"/>
    <property type="project" value="UniProtKB-KW"/>
</dbReference>
<evidence type="ECO:0000256" key="5">
    <source>
        <dbReference type="ARBA" id="ARBA00022806"/>
    </source>
</evidence>
<evidence type="ECO:0000313" key="18">
    <source>
        <dbReference type="Proteomes" id="UP000051494"/>
    </source>
</evidence>
<evidence type="ECO:0000313" key="17">
    <source>
        <dbReference type="EMBL" id="MCS5707392.1"/>
    </source>
</evidence>
<dbReference type="InterPro" id="IPR014014">
    <property type="entry name" value="RNA_helicase_DEAD_Q_motif"/>
</dbReference>
<feature type="domain" description="Helicase C-terminal" evidence="14">
    <location>
        <begin position="232"/>
        <end position="382"/>
    </location>
</feature>
<evidence type="ECO:0000256" key="3">
    <source>
        <dbReference type="ARBA" id="ARBA00022741"/>
    </source>
</evidence>
<evidence type="ECO:0000256" key="2">
    <source>
        <dbReference type="ARBA" id="ARBA00022490"/>
    </source>
</evidence>
<dbReference type="GO" id="GO:0005829">
    <property type="term" value="C:cytosol"/>
    <property type="evidence" value="ECO:0007669"/>
    <property type="project" value="TreeGrafter"/>
</dbReference>
<dbReference type="GO" id="GO:0009266">
    <property type="term" value="P:response to temperature stimulus"/>
    <property type="evidence" value="ECO:0007669"/>
    <property type="project" value="UniProtKB-ARBA"/>
</dbReference>
<dbReference type="SUPFAM" id="SSF52540">
    <property type="entry name" value="P-loop containing nucleoside triphosphate hydrolases"/>
    <property type="match status" value="1"/>
</dbReference>
<accession>A0A0Q9YNI1</accession>
<evidence type="ECO:0000256" key="10">
    <source>
        <dbReference type="PROSITE-ProRule" id="PRU00552"/>
    </source>
</evidence>
<dbReference type="InterPro" id="IPR000629">
    <property type="entry name" value="RNA-helicase_DEAD-box_CS"/>
</dbReference>
<dbReference type="EMBL" id="LKHV01000014">
    <property type="protein sequence ID" value="KRG17592.1"/>
    <property type="molecule type" value="Genomic_DNA"/>
</dbReference>
<dbReference type="GO" id="GO:0003724">
    <property type="term" value="F:RNA helicase activity"/>
    <property type="evidence" value="ECO:0007669"/>
    <property type="project" value="UniProtKB-EC"/>
</dbReference>
<feature type="domain" description="DEAD-box RNA helicase Q" evidence="15">
    <location>
        <begin position="1"/>
        <end position="29"/>
    </location>
</feature>
<keyword evidence="18" id="KW-1185">Reference proteome</keyword>
<keyword evidence="4 11" id="KW-0378">Hydrolase</keyword>
<evidence type="ECO:0000259" key="15">
    <source>
        <dbReference type="PROSITE" id="PS51195"/>
    </source>
</evidence>
<comment type="similarity">
    <text evidence="7 11">Belongs to the DEAD box helicase family.</text>
</comment>
<reference evidence="16" key="1">
    <citation type="submission" date="2015-09" db="EMBL/GenBank/DDBJ databases">
        <title>Draft Genome Sequences of Two Novel Amoeba-resistant Intranuclear Bacteria, Candidatus Berkiella cookevillensis and Candidatus Berkiella aquae.</title>
        <authorList>
            <person name="Mehari Y.T."/>
            <person name="Arivett B.A."/>
            <person name="Farone A.L."/>
            <person name="Gunderson J.H."/>
            <person name="Farone M.B."/>
        </authorList>
    </citation>
    <scope>NUCLEOTIDE SEQUENCE [LARGE SCALE GENOMIC DNA]</scope>
    <source>
        <strain evidence="16">CC99</strain>
    </source>
</reference>
<dbReference type="GO" id="GO:0042255">
    <property type="term" value="P:ribosome assembly"/>
    <property type="evidence" value="ECO:0007669"/>
    <property type="project" value="UniProtKB-ARBA"/>
</dbReference>
<dbReference type="FunFam" id="3.40.50.300:FF:000108">
    <property type="entry name" value="ATP-dependent RNA helicase RhlE"/>
    <property type="match status" value="1"/>
</dbReference>
<dbReference type="FunFam" id="3.40.50.300:FF:000468">
    <property type="entry name" value="ATP-dependent RNA helicase RhlE"/>
    <property type="match status" value="1"/>
</dbReference>
<evidence type="ECO:0000256" key="9">
    <source>
        <dbReference type="ARBA" id="ARBA00074363"/>
    </source>
</evidence>
<dbReference type="PROSITE" id="PS51194">
    <property type="entry name" value="HELICASE_CTER"/>
    <property type="match status" value="1"/>
</dbReference>
<dbReference type="CDD" id="cd00268">
    <property type="entry name" value="DEADc"/>
    <property type="match status" value="1"/>
</dbReference>
<keyword evidence="2" id="KW-0963">Cytoplasm</keyword>
<keyword evidence="3 11" id="KW-0547">Nucleotide-binding</keyword>
<dbReference type="SMART" id="SM00487">
    <property type="entry name" value="DEXDc"/>
    <property type="match status" value="1"/>
</dbReference>
<dbReference type="InterPro" id="IPR044742">
    <property type="entry name" value="DEAD/DEAH_RhlB"/>
</dbReference>
<dbReference type="PROSITE" id="PS51195">
    <property type="entry name" value="Q_MOTIF"/>
    <property type="match status" value="1"/>
</dbReference>
<dbReference type="Pfam" id="PF00271">
    <property type="entry name" value="Helicase_C"/>
    <property type="match status" value="1"/>
</dbReference>
<name>A0A0Q9YNI1_9GAMM</name>
<dbReference type="InterPro" id="IPR027417">
    <property type="entry name" value="P-loop_NTPase"/>
</dbReference>
<proteinExistence type="inferred from homology"/>
<protein>
    <recommendedName>
        <fullName evidence="9">DEAD-box ATP-dependent RNA helicase RhpA</fullName>
        <ecNumber evidence="1">3.6.4.13</ecNumber>
    </recommendedName>
</protein>